<dbReference type="AlphaFoldDB" id="A0A1V4KY53"/>
<reference evidence="2 3" key="1">
    <citation type="submission" date="2016-02" db="EMBL/GenBank/DDBJ databases">
        <title>Band-tailed pigeon sequencing and assembly.</title>
        <authorList>
            <person name="Soares A.E."/>
            <person name="Novak B.J."/>
            <person name="Rice E.S."/>
            <person name="O'Connell B."/>
            <person name="Chang D."/>
            <person name="Weber S."/>
            <person name="Shapiro B."/>
        </authorList>
    </citation>
    <scope>NUCLEOTIDE SEQUENCE [LARGE SCALE GENOMIC DNA]</scope>
    <source>
        <strain evidence="2">BTP2013</strain>
        <tissue evidence="2">Blood</tissue>
    </source>
</reference>
<keyword evidence="3" id="KW-1185">Reference proteome</keyword>
<evidence type="ECO:0000256" key="1">
    <source>
        <dbReference type="SAM" id="MobiDB-lite"/>
    </source>
</evidence>
<dbReference type="EMBL" id="LSYS01001150">
    <property type="protein sequence ID" value="OPJ89473.1"/>
    <property type="molecule type" value="Genomic_DNA"/>
</dbReference>
<sequence>MSRWDKRWQQLGPLLSCRLHRGKKHLSNIPDLTRWLSQYQGEQELEKDTAGPSISDQEGETGDVFIGRALVITQAEEDTGW</sequence>
<organism evidence="2 3">
    <name type="scientific">Patagioenas fasciata monilis</name>
    <dbReference type="NCBI Taxonomy" id="372326"/>
    <lineage>
        <taxon>Eukaryota</taxon>
        <taxon>Metazoa</taxon>
        <taxon>Chordata</taxon>
        <taxon>Craniata</taxon>
        <taxon>Vertebrata</taxon>
        <taxon>Euteleostomi</taxon>
        <taxon>Archelosauria</taxon>
        <taxon>Archosauria</taxon>
        <taxon>Dinosauria</taxon>
        <taxon>Saurischia</taxon>
        <taxon>Theropoda</taxon>
        <taxon>Coelurosauria</taxon>
        <taxon>Aves</taxon>
        <taxon>Neognathae</taxon>
        <taxon>Neoaves</taxon>
        <taxon>Columbimorphae</taxon>
        <taxon>Columbiformes</taxon>
        <taxon>Columbidae</taxon>
        <taxon>Patagioenas</taxon>
    </lineage>
</organism>
<evidence type="ECO:0000313" key="2">
    <source>
        <dbReference type="EMBL" id="OPJ89473.1"/>
    </source>
</evidence>
<dbReference type="Proteomes" id="UP000190648">
    <property type="component" value="Unassembled WGS sequence"/>
</dbReference>
<proteinExistence type="predicted"/>
<evidence type="ECO:0000313" key="3">
    <source>
        <dbReference type="Proteomes" id="UP000190648"/>
    </source>
</evidence>
<protein>
    <submittedName>
        <fullName evidence="2">Uncharacterized protein</fullName>
    </submittedName>
</protein>
<accession>A0A1V4KY53</accession>
<comment type="caution">
    <text evidence="2">The sequence shown here is derived from an EMBL/GenBank/DDBJ whole genome shotgun (WGS) entry which is preliminary data.</text>
</comment>
<gene>
    <name evidence="2" type="ORF">AV530_003693</name>
</gene>
<feature type="region of interest" description="Disordered" evidence="1">
    <location>
        <begin position="40"/>
        <end position="62"/>
    </location>
</feature>
<name>A0A1V4KY53_PATFA</name>